<dbReference type="InterPro" id="IPR033480">
    <property type="entry name" value="sCache_2"/>
</dbReference>
<keyword evidence="4" id="KW-1133">Transmembrane helix</keyword>
<dbReference type="KEGG" id="mfo:Metfor_1979"/>
<name>L0HI39_METFS</name>
<dbReference type="Proteomes" id="UP000010824">
    <property type="component" value="Chromosome"/>
</dbReference>
<evidence type="ECO:0000313" key="7">
    <source>
        <dbReference type="EMBL" id="AGB02993.1"/>
    </source>
</evidence>
<reference evidence="7 8" key="2">
    <citation type="journal article" date="2014" name="Genome Announc.">
        <title>Complete Genome Sequence of Methanoregula formicica SMSPT, a Mesophilic Hydrogenotrophic Methanogen Isolated from a Methanogenic Upflow Anaerobic Sludge Blanket Reactor.</title>
        <authorList>
            <person name="Yamamoto K."/>
            <person name="Tamaki H."/>
            <person name="Cadillo-Quiroz H."/>
            <person name="Imachi H."/>
            <person name="Kyrpides N."/>
            <person name="Woyke T."/>
            <person name="Goodwin L."/>
            <person name="Zinder S.H."/>
            <person name="Kamagata Y."/>
            <person name="Liu W.T."/>
        </authorList>
    </citation>
    <scope>NUCLEOTIDE SEQUENCE [LARGE SCALE GENOMIC DNA]</scope>
    <source>
        <strain evidence="8">DSM 22288 / NBRC 105244 / SMSP</strain>
    </source>
</reference>
<dbReference type="EMBL" id="CP003167">
    <property type="protein sequence ID" value="AGB02993.1"/>
    <property type="molecule type" value="Genomic_DNA"/>
</dbReference>
<feature type="domain" description="Single Cache" evidence="6">
    <location>
        <begin position="189"/>
        <end position="265"/>
    </location>
</feature>
<comment type="subcellular location">
    <subcellularLocation>
        <location evidence="1">Cell membrane</location>
        <topology evidence="1">Multi-pass membrane protein</topology>
    </subcellularLocation>
</comment>
<evidence type="ECO:0000259" key="6">
    <source>
        <dbReference type="SMART" id="SM01049"/>
    </source>
</evidence>
<evidence type="ECO:0000256" key="5">
    <source>
        <dbReference type="ARBA" id="ARBA00023136"/>
    </source>
</evidence>
<dbReference type="STRING" id="593750.Metfor_1979"/>
<organism evidence="7 8">
    <name type="scientific">Methanoregula formicica (strain DSM 22288 / NBRC 105244 / SMSP)</name>
    <dbReference type="NCBI Taxonomy" id="593750"/>
    <lineage>
        <taxon>Archaea</taxon>
        <taxon>Methanobacteriati</taxon>
        <taxon>Methanobacteriota</taxon>
        <taxon>Stenosarchaea group</taxon>
        <taxon>Methanomicrobia</taxon>
        <taxon>Methanomicrobiales</taxon>
        <taxon>Methanoregulaceae</taxon>
        <taxon>Methanoregula</taxon>
    </lineage>
</organism>
<keyword evidence="8" id="KW-1185">Reference proteome</keyword>
<dbReference type="GO" id="GO:0005886">
    <property type="term" value="C:plasma membrane"/>
    <property type="evidence" value="ECO:0007669"/>
    <property type="project" value="UniProtKB-SubCell"/>
</dbReference>
<evidence type="ECO:0000256" key="2">
    <source>
        <dbReference type="ARBA" id="ARBA00022475"/>
    </source>
</evidence>
<keyword evidence="5" id="KW-0472">Membrane</keyword>
<dbReference type="Pfam" id="PF08269">
    <property type="entry name" value="dCache_2"/>
    <property type="match status" value="1"/>
</dbReference>
<dbReference type="SMART" id="SM01049">
    <property type="entry name" value="Cache_2"/>
    <property type="match status" value="3"/>
</dbReference>
<dbReference type="InterPro" id="IPR004010">
    <property type="entry name" value="Double_Cache_2"/>
</dbReference>
<dbReference type="HOGENOM" id="CLU_048847_0_0_2"/>
<dbReference type="GeneID" id="14309372"/>
<keyword evidence="2" id="KW-1003">Cell membrane</keyword>
<keyword evidence="3" id="KW-0812">Transmembrane</keyword>
<dbReference type="Pfam" id="PF17200">
    <property type="entry name" value="sCache_2"/>
    <property type="match status" value="1"/>
</dbReference>
<dbReference type="AlphaFoldDB" id="L0HI39"/>
<dbReference type="eggNOG" id="arCOG03642">
    <property type="taxonomic scope" value="Archaea"/>
</dbReference>
<evidence type="ECO:0000256" key="1">
    <source>
        <dbReference type="ARBA" id="ARBA00004651"/>
    </source>
</evidence>
<gene>
    <name evidence="7" type="ordered locus">Metfor_1979</name>
</gene>
<dbReference type="InParanoid" id="L0HI39"/>
<accession>L0HI39</accession>
<reference evidence="8" key="1">
    <citation type="submission" date="2011-12" db="EMBL/GenBank/DDBJ databases">
        <title>Complete sequence of Methanoregula formicicum SMSP.</title>
        <authorList>
            <person name="Lucas S."/>
            <person name="Han J."/>
            <person name="Lapidus A."/>
            <person name="Cheng J.-F."/>
            <person name="Goodwin L."/>
            <person name="Pitluck S."/>
            <person name="Peters L."/>
            <person name="Ovchinnikova G."/>
            <person name="Teshima H."/>
            <person name="Detter J.C."/>
            <person name="Han C."/>
            <person name="Tapia R."/>
            <person name="Land M."/>
            <person name="Hauser L."/>
            <person name="Kyrpides N."/>
            <person name="Ivanova N."/>
            <person name="Pagani I."/>
            <person name="Imachi H."/>
            <person name="Tamaki H."/>
            <person name="Sekiguchi Y."/>
            <person name="Kamagata Y."/>
            <person name="Cadillo-Quiroz H."/>
            <person name="Zinder S."/>
            <person name="Liu W.-T."/>
            <person name="Woyke T."/>
        </authorList>
    </citation>
    <scope>NUCLEOTIDE SEQUENCE [LARGE SCALE GENOMIC DNA]</scope>
    <source>
        <strain evidence="8">DSM 22288 / NBRC 105244 / SMSP</strain>
    </source>
</reference>
<dbReference type="OrthoDB" id="117825at2157"/>
<dbReference type="RefSeq" id="WP_015285956.1">
    <property type="nucleotide sequence ID" value="NC_019943.1"/>
</dbReference>
<evidence type="ECO:0000313" key="8">
    <source>
        <dbReference type="Proteomes" id="UP000010824"/>
    </source>
</evidence>
<feature type="domain" description="Single Cache" evidence="6">
    <location>
        <begin position="38"/>
        <end position="122"/>
    </location>
</feature>
<feature type="domain" description="Single Cache" evidence="6">
    <location>
        <begin position="315"/>
        <end position="396"/>
    </location>
</feature>
<dbReference type="PROSITE" id="PS51257">
    <property type="entry name" value="PROKAR_LIPOPROTEIN"/>
    <property type="match status" value="1"/>
</dbReference>
<proteinExistence type="predicted"/>
<sequence precursor="true">MLPERVIIAFLLILAVLTVFSGCAMQAPAPTEKETIQKTATTGSTKEQMVAFVKEAITYAHSHDKETALTEFSNRNGSFVRGDLYLYAYDFNGTTIAHPVNPEKIGVNRLYERDALDNFFIYDLRAAAINGSGFAEYAYINPVHNKTVEKKLGYVEKVDDTWWLGSGIYYGPATPAESTASATGPASSRALKEYVDNAAAYAMANGKNAAIAAFNNRSGPFVQGPDTYVYALDYTGTALALPFQPEKVGTDFLPVKDPAGKPYTAIEIQLARAGGGYLLYQYPDPAANLTPALKISYVRPVDDTYWIGAGIYTSEDRLIDTQLKQFVLGAKDFYWKYGKEAALAEFNKPDGMFKSGELYIFANDYNGTVLAWPYRPDMIGKNHRNATDAVGEHHIAELLDKAKNGGGMTAYYTGDPLTNTTALKISYVTDVDGTWMLGAGKYIRPDSRVLLP</sequence>
<protein>
    <submittedName>
        <fullName evidence="7">Cache domain protein</fullName>
    </submittedName>
</protein>
<dbReference type="Gene3D" id="3.30.450.20">
    <property type="entry name" value="PAS domain"/>
    <property type="match status" value="3"/>
</dbReference>
<evidence type="ECO:0000256" key="3">
    <source>
        <dbReference type="ARBA" id="ARBA00022692"/>
    </source>
</evidence>
<evidence type="ECO:0000256" key="4">
    <source>
        <dbReference type="ARBA" id="ARBA00022989"/>
    </source>
</evidence>